<reference evidence="2 3" key="1">
    <citation type="journal article" date="2019" name="Anaerobe">
        <title>Detection of Robinsoniella peoriensis in multiple bone samples of a trauma patient.</title>
        <authorList>
            <person name="Schrottner P."/>
            <person name="Hartwich K."/>
            <person name="Bunk B."/>
            <person name="Schober I."/>
            <person name="Helbig S."/>
            <person name="Rudolph W.W."/>
            <person name="Gunzer F."/>
        </authorList>
    </citation>
    <scope>NUCLEOTIDE SEQUENCE [LARGE SCALE GENOMIC DNA]</scope>
    <source>
        <strain evidence="2 3">DSM 106044</strain>
    </source>
</reference>
<organism evidence="2 3">
    <name type="scientific">Robinsoniella peoriensis</name>
    <dbReference type="NCBI Taxonomy" id="180332"/>
    <lineage>
        <taxon>Bacteria</taxon>
        <taxon>Bacillati</taxon>
        <taxon>Bacillota</taxon>
        <taxon>Clostridia</taxon>
        <taxon>Lachnospirales</taxon>
        <taxon>Lachnospiraceae</taxon>
        <taxon>Robinsoniella</taxon>
    </lineage>
</organism>
<protein>
    <submittedName>
        <fullName evidence="2">CotJB protein</fullName>
    </submittedName>
</protein>
<dbReference type="EMBL" id="QGQD01000112">
    <property type="protein sequence ID" value="TLC97681.1"/>
    <property type="molecule type" value="Genomic_DNA"/>
</dbReference>
<comment type="caution">
    <text evidence="2">The sequence shown here is derived from an EMBL/GenBank/DDBJ whole genome shotgun (WGS) entry which is preliminary data.</text>
</comment>
<evidence type="ECO:0000259" key="1">
    <source>
        <dbReference type="Pfam" id="PF12652"/>
    </source>
</evidence>
<accession>A0A4U8PZ64</accession>
<dbReference type="InterPro" id="IPR024207">
    <property type="entry name" value="CotJB_dom"/>
</dbReference>
<proteinExistence type="predicted"/>
<dbReference type="STRING" id="180332.GCA_000797495_05356"/>
<dbReference type="AlphaFoldDB" id="A0A4U8PZ64"/>
<feature type="domain" description="Protein CotJB" evidence="1">
    <location>
        <begin position="3"/>
        <end position="75"/>
    </location>
</feature>
<sequence length="79" mass="9330">MCYINEVSFAVNDMVLYLDTHPCDEKALAFCKEHVKKRDKALREYAALYGPLTIDTTDDVKSKTWEWVMQPWPWERGKC</sequence>
<keyword evidence="3" id="KW-1185">Reference proteome</keyword>
<dbReference type="Pfam" id="PF12652">
    <property type="entry name" value="CotJB"/>
    <property type="match status" value="1"/>
</dbReference>
<evidence type="ECO:0000313" key="3">
    <source>
        <dbReference type="Proteomes" id="UP000306509"/>
    </source>
</evidence>
<evidence type="ECO:0000313" key="2">
    <source>
        <dbReference type="EMBL" id="TLC97681.1"/>
    </source>
</evidence>
<name>A0A4U8PZ64_9FIRM</name>
<gene>
    <name evidence="2" type="ORF">DSM106044_05479</name>
</gene>
<dbReference type="Proteomes" id="UP000306509">
    <property type="component" value="Unassembled WGS sequence"/>
</dbReference>